<feature type="compositionally biased region" description="Polar residues" evidence="1">
    <location>
        <begin position="270"/>
        <end position="298"/>
    </location>
</feature>
<name>A0A218ZE46_9HELO</name>
<protein>
    <recommendedName>
        <fullName evidence="2">C2 domain-containing protein</fullName>
    </recommendedName>
</protein>
<dbReference type="InterPro" id="IPR000008">
    <property type="entry name" value="C2_dom"/>
</dbReference>
<feature type="region of interest" description="Disordered" evidence="1">
    <location>
        <begin position="800"/>
        <end position="977"/>
    </location>
</feature>
<accession>A0A218ZE46</accession>
<feature type="region of interest" description="Disordered" evidence="1">
    <location>
        <begin position="603"/>
        <end position="626"/>
    </location>
</feature>
<feature type="compositionally biased region" description="Polar residues" evidence="1">
    <location>
        <begin position="609"/>
        <end position="626"/>
    </location>
</feature>
<dbReference type="InParanoid" id="A0A218ZE46"/>
<dbReference type="STRING" id="503106.A0A218ZE46"/>
<feature type="compositionally biased region" description="Low complexity" evidence="1">
    <location>
        <begin position="539"/>
        <end position="550"/>
    </location>
</feature>
<dbReference type="Gene3D" id="2.60.40.150">
    <property type="entry name" value="C2 domain"/>
    <property type="match status" value="1"/>
</dbReference>
<dbReference type="PANTHER" id="PTHR47052">
    <property type="entry name" value="CONSERVED SERINE PROLINE-RICH PROTEIN (AFU_ORTHOLOGUE AFUA_2G01790)"/>
    <property type="match status" value="1"/>
</dbReference>
<feature type="region of interest" description="Disordered" evidence="1">
    <location>
        <begin position="726"/>
        <end position="758"/>
    </location>
</feature>
<feature type="compositionally biased region" description="Polar residues" evidence="1">
    <location>
        <begin position="911"/>
        <end position="930"/>
    </location>
</feature>
<dbReference type="SMART" id="SM00239">
    <property type="entry name" value="C2"/>
    <property type="match status" value="1"/>
</dbReference>
<comment type="caution">
    <text evidence="3">The sequence shown here is derived from an EMBL/GenBank/DDBJ whole genome shotgun (WGS) entry which is preliminary data.</text>
</comment>
<feature type="compositionally biased region" description="Polar residues" evidence="1">
    <location>
        <begin position="440"/>
        <end position="451"/>
    </location>
</feature>
<feature type="compositionally biased region" description="Pro residues" evidence="1">
    <location>
        <begin position="384"/>
        <end position="396"/>
    </location>
</feature>
<feature type="compositionally biased region" description="Pro residues" evidence="1">
    <location>
        <begin position="223"/>
        <end position="239"/>
    </location>
</feature>
<reference evidence="3 4" key="1">
    <citation type="submission" date="2017-04" db="EMBL/GenBank/DDBJ databases">
        <title>Draft genome sequence of Marssonina coronaria NL1: causal agent of apple blotch.</title>
        <authorList>
            <person name="Cheng Q."/>
        </authorList>
    </citation>
    <scope>NUCLEOTIDE SEQUENCE [LARGE SCALE GENOMIC DNA]</scope>
    <source>
        <strain evidence="3 4">NL1</strain>
    </source>
</reference>
<keyword evidence="4" id="KW-1185">Reference proteome</keyword>
<evidence type="ECO:0000256" key="1">
    <source>
        <dbReference type="SAM" id="MobiDB-lite"/>
    </source>
</evidence>
<dbReference type="InterPro" id="IPR052981">
    <property type="entry name" value="Ingression_C2_domain"/>
</dbReference>
<dbReference type="SUPFAM" id="SSF49562">
    <property type="entry name" value="C2 domain (Calcium/lipid-binding domain, CaLB)"/>
    <property type="match status" value="1"/>
</dbReference>
<feature type="domain" description="C2" evidence="2">
    <location>
        <begin position="10"/>
        <end position="136"/>
    </location>
</feature>
<dbReference type="PANTHER" id="PTHR47052:SF3">
    <property type="entry name" value="INGRESSION PROTEIN 1"/>
    <property type="match status" value="1"/>
</dbReference>
<feature type="compositionally biased region" description="Low complexity" evidence="1">
    <location>
        <begin position="931"/>
        <end position="942"/>
    </location>
</feature>
<organism evidence="3 4">
    <name type="scientific">Diplocarpon coronariae</name>
    <dbReference type="NCBI Taxonomy" id="2795749"/>
    <lineage>
        <taxon>Eukaryota</taxon>
        <taxon>Fungi</taxon>
        <taxon>Dikarya</taxon>
        <taxon>Ascomycota</taxon>
        <taxon>Pezizomycotina</taxon>
        <taxon>Leotiomycetes</taxon>
        <taxon>Helotiales</taxon>
        <taxon>Drepanopezizaceae</taxon>
        <taxon>Diplocarpon</taxon>
    </lineage>
</organism>
<feature type="region of interest" description="Disordered" evidence="1">
    <location>
        <begin position="163"/>
        <end position="567"/>
    </location>
</feature>
<dbReference type="CDD" id="cd08681">
    <property type="entry name" value="C2_fungal_Inn1p-like"/>
    <property type="match status" value="1"/>
</dbReference>
<feature type="compositionally biased region" description="Basic and acidic residues" evidence="1">
    <location>
        <begin position="800"/>
        <end position="811"/>
    </location>
</feature>
<dbReference type="AlphaFoldDB" id="A0A218ZE46"/>
<dbReference type="OrthoDB" id="270970at2759"/>
<dbReference type="Pfam" id="PF00168">
    <property type="entry name" value="C2"/>
    <property type="match status" value="1"/>
</dbReference>
<feature type="compositionally biased region" description="Basic and acidic residues" evidence="1">
    <location>
        <begin position="478"/>
        <end position="488"/>
    </location>
</feature>
<feature type="compositionally biased region" description="Polar residues" evidence="1">
    <location>
        <begin position="551"/>
        <end position="567"/>
    </location>
</feature>
<feature type="compositionally biased region" description="Basic and acidic residues" evidence="1">
    <location>
        <begin position="352"/>
        <end position="362"/>
    </location>
</feature>
<dbReference type="InterPro" id="IPR035892">
    <property type="entry name" value="C2_domain_sf"/>
</dbReference>
<dbReference type="EMBL" id="MZNU01000047">
    <property type="protein sequence ID" value="OWP06349.1"/>
    <property type="molecule type" value="Genomic_DNA"/>
</dbReference>
<proteinExistence type="predicted"/>
<sequence length="999" mass="109616">MTSKTKHSGLNGAHTAGIFSDMTVDGPEIGTLVLIVDRAKNLPNRKTIGKQDPYCAARLGKEAKKTETDRRGGQTPRWQVESVDQELRYTVHDSPDYYQLKVSVFNDDKKTDLIGETWVDLKEVVVAGGGQNDLWHNLSCKGKYAGEIRIEITYYDSRPKQERVEKVRPAATNGVDDSSKDSLKGPRQPKSQVKRRPLPSDPITGAPASPVVIPDHAQTSPRGYPPSPTVAPDHAPAPPKGYQNGSVPEHAHTPPRGYQNPPTAIPEHVQTPQRRYQSPSYIPNQSPLQSIEYSTAPSKCSPAQRYDSGPNLNGYSFPATPPSQSTLNDRYETYDPSFRSEYSHINSADPCRSNEERIDPRDTYASQRQPGLHELAQPNTYDSPPSPEGPPPPPPAHRSRTGSKNVSPRPMEHQNSYGYSPDYRSSDAYDASIHEGHPQSVPSSSHTNTYRAYSPEKNQEQFRVSASGIYEQSPPRHLSYDSRYDADHGSMQPTVEDAPPSPGTSYSKPRGDSRISPSDDRRYEQAPSPAPLSLSGRVNTTSGRNGTSNTPIHQYSNSSVAYSNPQNSFRDQSQIDVTISSQRSYNSMKQQDYRSRVEGHIGGRLNYQRPGSESQDQTVSNPGYQHQRGQFEDQANISSNYALPSVPATLVPGMDPMIAQELSERIYEEKQAINSQVAGRYQNSPQYQQTKPKLLSYHGNDAGFVPVACTYDERQSRFSTAIDPAVEQRGVSPDSRPIRKSVSPAPPPSNEMRRLSGIPFGPDSYNALNPSLVGSESTTSLSAAYDTMKVDPDAKIITHDGREIDPSDHIPESNYAPLLESKGSKYASQTPDRNYRPPPNGPQPISTTGRRPLRVAGRPHSLSASSPIHTSNTLPYDSAPQTGRNRLQKKAARMSAHPAQGSSPLAPITPYQDNSYSQRGLPRSYSTDFQSSENYASSYSGSPAYRGANGPPPIPAKVPMGIQGPPQHQPGGGGGDAWALLEEMKNIDLGSGRARRRGY</sequence>
<gene>
    <name evidence="3" type="ORF">B2J93_5302</name>
</gene>
<feature type="compositionally biased region" description="Polar residues" evidence="1">
    <location>
        <begin position="862"/>
        <end position="885"/>
    </location>
</feature>
<dbReference type="Proteomes" id="UP000242519">
    <property type="component" value="Unassembled WGS sequence"/>
</dbReference>
<evidence type="ECO:0000313" key="3">
    <source>
        <dbReference type="EMBL" id="OWP06349.1"/>
    </source>
</evidence>
<evidence type="ECO:0000313" key="4">
    <source>
        <dbReference type="Proteomes" id="UP000242519"/>
    </source>
</evidence>
<feature type="compositionally biased region" description="Basic and acidic residues" evidence="1">
    <location>
        <begin position="509"/>
        <end position="524"/>
    </location>
</feature>
<dbReference type="PROSITE" id="PS50004">
    <property type="entry name" value="C2"/>
    <property type="match status" value="1"/>
</dbReference>
<dbReference type="InterPro" id="IPR037791">
    <property type="entry name" value="C2_fungal_Inn1"/>
</dbReference>
<feature type="compositionally biased region" description="Basic and acidic residues" evidence="1">
    <location>
        <begin position="424"/>
        <end position="437"/>
    </location>
</feature>
<evidence type="ECO:0000259" key="2">
    <source>
        <dbReference type="PROSITE" id="PS50004"/>
    </source>
</evidence>